<evidence type="ECO:0000313" key="1">
    <source>
        <dbReference type="EMBL" id="SEB31826.1"/>
    </source>
</evidence>
<accession>A0A1H4IDQ3</accession>
<protein>
    <submittedName>
        <fullName evidence="1">Uncharacterized protein</fullName>
    </submittedName>
</protein>
<dbReference type="RefSeq" id="WP_093459959.1">
    <property type="nucleotide sequence ID" value="NZ_FNST01000001.1"/>
</dbReference>
<dbReference type="Proteomes" id="UP000198609">
    <property type="component" value="Unassembled WGS sequence"/>
</dbReference>
<keyword evidence="2" id="KW-1185">Reference proteome</keyword>
<reference evidence="2" key="1">
    <citation type="submission" date="2016-10" db="EMBL/GenBank/DDBJ databases">
        <authorList>
            <person name="Varghese N."/>
            <person name="Submissions S."/>
        </authorList>
    </citation>
    <scope>NUCLEOTIDE SEQUENCE [LARGE SCALE GENOMIC DNA]</scope>
    <source>
        <strain evidence="2">DSM 40318</strain>
    </source>
</reference>
<dbReference type="AlphaFoldDB" id="A0A1H4IDQ3"/>
<name>A0A1H4IDQ3_STRMJ</name>
<proteinExistence type="predicted"/>
<dbReference type="EMBL" id="FNST01000001">
    <property type="protein sequence ID" value="SEB31826.1"/>
    <property type="molecule type" value="Genomic_DNA"/>
</dbReference>
<evidence type="ECO:0000313" key="2">
    <source>
        <dbReference type="Proteomes" id="UP000198609"/>
    </source>
</evidence>
<sequence length="210" mass="23365">MNETRSIESQADMDQYAQEIARLLDPQCRVEPLPQNASLSARIVDGDGRALDLVRCDDRRLRVQAQLPEDAPVRTPSIRVSALTPKHVADHIRRRLLPQHAEALEKAEAEKVVREAEQRARGAVAEKLASLVPGAYVNPEYPGPRHTTVSFQRREDPEDLWFTGRIWATVGPRGDSVELEIHALSEEAEHALRGLASLDGWCTRKGDSAG</sequence>
<gene>
    <name evidence="1" type="ORF">SAMN04490356_0518</name>
</gene>
<organism evidence="1 2">
    <name type="scientific">Streptomyces melanosporofaciens</name>
    <dbReference type="NCBI Taxonomy" id="67327"/>
    <lineage>
        <taxon>Bacteria</taxon>
        <taxon>Bacillati</taxon>
        <taxon>Actinomycetota</taxon>
        <taxon>Actinomycetes</taxon>
        <taxon>Kitasatosporales</taxon>
        <taxon>Streptomycetaceae</taxon>
        <taxon>Streptomyces</taxon>
        <taxon>Streptomyces violaceusniger group</taxon>
    </lineage>
</organism>